<keyword evidence="1" id="KW-1133">Transmembrane helix</keyword>
<feature type="transmembrane region" description="Helical" evidence="1">
    <location>
        <begin position="20"/>
        <end position="42"/>
    </location>
</feature>
<dbReference type="PANTHER" id="PTHR47027">
    <property type="entry name" value="REVERSE TRANSCRIPTASE DOMAIN-CONTAINING PROTEIN"/>
    <property type="match status" value="1"/>
</dbReference>
<evidence type="ECO:0008006" key="4">
    <source>
        <dbReference type="Google" id="ProtNLM"/>
    </source>
</evidence>
<keyword evidence="1" id="KW-0472">Membrane</keyword>
<proteinExistence type="predicted"/>
<gene>
    <name evidence="2" type="ORF">ElyMa_006059900</name>
</gene>
<comment type="caution">
    <text evidence="2">The sequence shown here is derived from an EMBL/GenBank/DDBJ whole genome shotgun (WGS) entry which is preliminary data.</text>
</comment>
<evidence type="ECO:0000313" key="2">
    <source>
        <dbReference type="EMBL" id="GFR86704.1"/>
    </source>
</evidence>
<protein>
    <recommendedName>
        <fullName evidence="4">Reverse transcriptase domain-containing protein</fullName>
    </recommendedName>
</protein>
<keyword evidence="3" id="KW-1185">Reference proteome</keyword>
<organism evidence="2 3">
    <name type="scientific">Elysia marginata</name>
    <dbReference type="NCBI Taxonomy" id="1093978"/>
    <lineage>
        <taxon>Eukaryota</taxon>
        <taxon>Metazoa</taxon>
        <taxon>Spiralia</taxon>
        <taxon>Lophotrochozoa</taxon>
        <taxon>Mollusca</taxon>
        <taxon>Gastropoda</taxon>
        <taxon>Heterobranchia</taxon>
        <taxon>Euthyneura</taxon>
        <taxon>Panpulmonata</taxon>
        <taxon>Sacoglossa</taxon>
        <taxon>Placobranchoidea</taxon>
        <taxon>Plakobranchidae</taxon>
        <taxon>Elysia</taxon>
    </lineage>
</organism>
<name>A0AAV4GMK7_9GAST</name>
<accession>A0AAV4GMK7</accession>
<sequence>MIFSIRQLQEKCRGQRRSLYLAFIDLTKTFGLVSWTGLFTLLPRIGCLPKLLKMIMSFLGDTVGTIQYDDSLSDPFPIKSGVKQRCVTLTAPTLFGIFSPCATPSTSQKMAFSFTPEAVANYSTYPVSEQRQRCIKCSSKRYRCLLQTMLPSLPTPRRPFNDSSHEIESSLTISLKKTYIIGQHVGTTPTITTDEQILEVVDKSAYLGSTISNNLSLDVELNVRKGKASTTMARLSKRVWDDTMLTLNTKMRMYQACIVSTLLYGSESWTLYSHQEQRLNALHMLSLRPLQSITWQNRVTNTGVLAQPGMSSPFAILSQKRLRWLRHMCRMEDRRIPKDFRYCKLASASRPTGRPTLRFKDVCKRDLKTCGI</sequence>
<evidence type="ECO:0000256" key="1">
    <source>
        <dbReference type="SAM" id="Phobius"/>
    </source>
</evidence>
<evidence type="ECO:0000313" key="3">
    <source>
        <dbReference type="Proteomes" id="UP000762676"/>
    </source>
</evidence>
<keyword evidence="1" id="KW-0812">Transmembrane</keyword>
<dbReference type="EMBL" id="BMAT01012132">
    <property type="protein sequence ID" value="GFR86704.1"/>
    <property type="molecule type" value="Genomic_DNA"/>
</dbReference>
<dbReference type="PANTHER" id="PTHR47027:SF20">
    <property type="entry name" value="REVERSE TRANSCRIPTASE-LIKE PROTEIN WITH RNA-DIRECTED DNA POLYMERASE DOMAIN"/>
    <property type="match status" value="1"/>
</dbReference>
<dbReference type="AlphaFoldDB" id="A0AAV4GMK7"/>
<reference evidence="2 3" key="1">
    <citation type="journal article" date="2021" name="Elife">
        <title>Chloroplast acquisition without the gene transfer in kleptoplastic sea slugs, Plakobranchus ocellatus.</title>
        <authorList>
            <person name="Maeda T."/>
            <person name="Takahashi S."/>
            <person name="Yoshida T."/>
            <person name="Shimamura S."/>
            <person name="Takaki Y."/>
            <person name="Nagai Y."/>
            <person name="Toyoda A."/>
            <person name="Suzuki Y."/>
            <person name="Arimoto A."/>
            <person name="Ishii H."/>
            <person name="Satoh N."/>
            <person name="Nishiyama T."/>
            <person name="Hasebe M."/>
            <person name="Maruyama T."/>
            <person name="Minagawa J."/>
            <person name="Obokata J."/>
            <person name="Shigenobu S."/>
        </authorList>
    </citation>
    <scope>NUCLEOTIDE SEQUENCE [LARGE SCALE GENOMIC DNA]</scope>
</reference>
<dbReference type="Proteomes" id="UP000762676">
    <property type="component" value="Unassembled WGS sequence"/>
</dbReference>